<dbReference type="Gene3D" id="3.10.450.50">
    <property type="match status" value="1"/>
</dbReference>
<dbReference type="AlphaFoldDB" id="A0A554VRS4"/>
<accession>A0A554VRS4</accession>
<dbReference type="InterPro" id="IPR032710">
    <property type="entry name" value="NTF2-like_dom_sf"/>
</dbReference>
<evidence type="ECO:0000313" key="1">
    <source>
        <dbReference type="EMBL" id="TSE11345.1"/>
    </source>
</evidence>
<dbReference type="RefSeq" id="WP_143915265.1">
    <property type="nucleotide sequence ID" value="NZ_CANMIK010000084.1"/>
</dbReference>
<keyword evidence="2" id="KW-1185">Reference proteome</keyword>
<sequence>MKYPCSVIFAFFLCTTAIHDINAQEEHEPTPKDVLVKLVNDYYTINIKIFKANSTIKDIDEVFELFTDDFVYIHPKYGGTYTRQELYDGYVRNQKKGGYDGSVIDIKVINMITGLDAIVTEKKFINKTDTGTKEGDAQMALFEFKSGKISKIFEYW</sequence>
<protein>
    <submittedName>
        <fullName evidence="1">Nuclear transport factor 2 family protein</fullName>
    </submittedName>
</protein>
<dbReference type="SUPFAM" id="SSF54427">
    <property type="entry name" value="NTF2-like"/>
    <property type="match status" value="1"/>
</dbReference>
<dbReference type="Proteomes" id="UP000318833">
    <property type="component" value="Unassembled WGS sequence"/>
</dbReference>
<proteinExistence type="predicted"/>
<reference evidence="1 2" key="1">
    <citation type="submission" date="2019-07" db="EMBL/GenBank/DDBJ databases">
        <title>The draft genome sequence of Aquimarina algiphila M91.</title>
        <authorList>
            <person name="Meng X."/>
        </authorList>
    </citation>
    <scope>NUCLEOTIDE SEQUENCE [LARGE SCALE GENOMIC DNA]</scope>
    <source>
        <strain evidence="1 2">M91</strain>
    </source>
</reference>
<comment type="caution">
    <text evidence="1">The sequence shown here is derived from an EMBL/GenBank/DDBJ whole genome shotgun (WGS) entry which is preliminary data.</text>
</comment>
<dbReference type="EMBL" id="VLNR01000002">
    <property type="protein sequence ID" value="TSE11345.1"/>
    <property type="molecule type" value="Genomic_DNA"/>
</dbReference>
<organism evidence="1 2">
    <name type="scientific">Aquimarina algiphila</name>
    <dbReference type="NCBI Taxonomy" id="2047982"/>
    <lineage>
        <taxon>Bacteria</taxon>
        <taxon>Pseudomonadati</taxon>
        <taxon>Bacteroidota</taxon>
        <taxon>Flavobacteriia</taxon>
        <taxon>Flavobacteriales</taxon>
        <taxon>Flavobacteriaceae</taxon>
        <taxon>Aquimarina</taxon>
    </lineage>
</organism>
<name>A0A554VRS4_9FLAO</name>
<gene>
    <name evidence="1" type="ORF">FOF46_01565</name>
</gene>
<evidence type="ECO:0000313" key="2">
    <source>
        <dbReference type="Proteomes" id="UP000318833"/>
    </source>
</evidence>
<dbReference type="OrthoDB" id="980604at2"/>